<accession>A0A0M4L8Z1</accession>
<dbReference type="EMBL" id="KT225520">
    <property type="protein sequence ID" value="ALD82432.1"/>
    <property type="molecule type" value="Genomic_DNA"/>
</dbReference>
<dbReference type="AlphaFoldDB" id="A0A0M4L8Z1"/>
<proteinExistence type="predicted"/>
<keyword evidence="1" id="KW-0614">Plasmid</keyword>
<sequence length="97" mass="10459">MSISNGNANSTFSVDAWEKSALSELESLQNKVSKALLKYQSNTEKTALGEAASIGMDELKATAMHIGKATPAIQQKVDEIADMLHLMAHFSGITFDE</sequence>
<reference evidence="1" key="1">
    <citation type="submission" date="2015-06" db="EMBL/GenBank/DDBJ databases">
        <title>Carbapenemase-producing Raoultella ornithinolytica.</title>
        <authorList>
            <person name="Sun J."/>
            <person name="Zhang F."/>
        </authorList>
    </citation>
    <scope>NUCLEOTIDE SEQUENCE</scope>
    <source>
        <strain evidence="1">RJ46C</strain>
        <plasmid evidence="1">pRJ46C</plasmid>
    </source>
</reference>
<evidence type="ECO:0000313" key="1">
    <source>
        <dbReference type="EMBL" id="ALD82432.1"/>
    </source>
</evidence>
<name>A0A0M4L8Z1_RAOOR</name>
<dbReference type="RefSeq" id="WP_172686993.1">
    <property type="nucleotide sequence ID" value="NZ_KT225520.1"/>
</dbReference>
<organism evidence="1">
    <name type="scientific">Raoultella ornithinolytica</name>
    <name type="common">Klebsiella ornithinolytica</name>
    <dbReference type="NCBI Taxonomy" id="54291"/>
    <lineage>
        <taxon>Bacteria</taxon>
        <taxon>Pseudomonadati</taxon>
        <taxon>Pseudomonadota</taxon>
        <taxon>Gammaproteobacteria</taxon>
        <taxon>Enterobacterales</taxon>
        <taxon>Enterobacteriaceae</taxon>
        <taxon>Klebsiella/Raoultella group</taxon>
        <taxon>Raoultella</taxon>
    </lineage>
</organism>
<geneLocation type="plasmid" evidence="1">
    <name>pRJ46C</name>
</geneLocation>
<protein>
    <submittedName>
        <fullName evidence="1">Uncharacterized protein</fullName>
    </submittedName>
</protein>